<keyword evidence="3" id="KW-1185">Reference proteome</keyword>
<dbReference type="SUPFAM" id="SSF50969">
    <property type="entry name" value="YVTN repeat-like/Quinoprotein amine dehydrogenase"/>
    <property type="match status" value="1"/>
</dbReference>
<dbReference type="InterPro" id="IPR011042">
    <property type="entry name" value="6-blade_b-propeller_TolB-like"/>
</dbReference>
<protein>
    <submittedName>
        <fullName evidence="2">Uncharacterized protein</fullName>
    </submittedName>
</protein>
<evidence type="ECO:0000256" key="1">
    <source>
        <dbReference type="SAM" id="Phobius"/>
    </source>
</evidence>
<proteinExistence type="predicted"/>
<dbReference type="Gene3D" id="2.120.10.30">
    <property type="entry name" value="TolB, C-terminal domain"/>
    <property type="match status" value="1"/>
</dbReference>
<gene>
    <name evidence="2" type="ORF">GCM10010411_32770</name>
</gene>
<feature type="transmembrane region" description="Helical" evidence="1">
    <location>
        <begin position="39"/>
        <end position="58"/>
    </location>
</feature>
<organism evidence="2 3">
    <name type="scientific">Actinomadura fulvescens</name>
    <dbReference type="NCBI Taxonomy" id="46160"/>
    <lineage>
        <taxon>Bacteria</taxon>
        <taxon>Bacillati</taxon>
        <taxon>Actinomycetota</taxon>
        <taxon>Actinomycetes</taxon>
        <taxon>Streptosporangiales</taxon>
        <taxon>Thermomonosporaceae</taxon>
        <taxon>Actinomadura</taxon>
    </lineage>
</organism>
<evidence type="ECO:0000313" key="2">
    <source>
        <dbReference type="EMBL" id="GAA2596770.1"/>
    </source>
</evidence>
<evidence type="ECO:0000313" key="3">
    <source>
        <dbReference type="Proteomes" id="UP001501509"/>
    </source>
</evidence>
<dbReference type="Proteomes" id="UP001501509">
    <property type="component" value="Unassembled WGS sequence"/>
</dbReference>
<dbReference type="InterPro" id="IPR011044">
    <property type="entry name" value="Quino_amine_DH_bsu"/>
</dbReference>
<dbReference type="EMBL" id="BAAATD010000004">
    <property type="protein sequence ID" value="GAA2596770.1"/>
    <property type="molecule type" value="Genomic_DNA"/>
</dbReference>
<sequence length="372" mass="40711">MRIEDRLRDALRATADTIDDDRYRPLPERPRRPSLRARLAPVLAPLAVVILLVGFLAARQWSEPDEPERPQHPPAAMPKFFAALKEGTGDTRSRLHVRESGTGRVLDTFRAPWGITLQAVTTTAGGQTFLATSRPVSGKPCASSIHRVRVNGEGKIIQNEFLNAGNIRGGTNESGSIAVTPDGRHLAYAAGTCDGGDNTELGIIDLETGRQRVWKETGDASLGNLSWSRDGERLFFVRHLAESGEARMMDVSNAQEGTVGDRSEPLWRSDRDQSVRGVVPDATGGKVVVATFQGASRDGKQRQGSEVLEIAVDTRRVVGRVLSRRDLPHRFDIFQPDVTGRYILTSEGIIDLHFPTVVRESGKTHGVDADWG</sequence>
<reference evidence="2 3" key="1">
    <citation type="journal article" date="2019" name="Int. J. Syst. Evol. Microbiol.">
        <title>The Global Catalogue of Microorganisms (GCM) 10K type strain sequencing project: providing services to taxonomists for standard genome sequencing and annotation.</title>
        <authorList>
            <consortium name="The Broad Institute Genomics Platform"/>
            <consortium name="The Broad Institute Genome Sequencing Center for Infectious Disease"/>
            <person name="Wu L."/>
            <person name="Ma J."/>
        </authorList>
    </citation>
    <scope>NUCLEOTIDE SEQUENCE [LARGE SCALE GENOMIC DNA]</scope>
    <source>
        <strain evidence="2 3">JCM 6833</strain>
    </source>
</reference>
<keyword evidence="1" id="KW-1133">Transmembrane helix</keyword>
<dbReference type="RefSeq" id="WP_344541744.1">
    <property type="nucleotide sequence ID" value="NZ_BAAATD010000004.1"/>
</dbReference>
<keyword evidence="1" id="KW-0812">Transmembrane</keyword>
<keyword evidence="1" id="KW-0472">Membrane</keyword>
<comment type="caution">
    <text evidence="2">The sequence shown here is derived from an EMBL/GenBank/DDBJ whole genome shotgun (WGS) entry which is preliminary data.</text>
</comment>
<accession>A0ABN3PQE4</accession>
<name>A0ABN3PQE4_9ACTN</name>